<sequence>DSTPCRDRKAYVFWDAYHTSDAANRVIADRLWASMTTASAPAPAPAARAGAKGTKCVRGSLTRGL</sequence>
<keyword evidence="3" id="KW-1185">Reference proteome</keyword>
<dbReference type="InterPro" id="IPR036514">
    <property type="entry name" value="SGNH_hydro_sf"/>
</dbReference>
<evidence type="ECO:0000313" key="3">
    <source>
        <dbReference type="Proteomes" id="UP000015105"/>
    </source>
</evidence>
<reference evidence="2" key="5">
    <citation type="journal article" date="2021" name="G3 (Bethesda)">
        <title>Aegilops tauschii genome assembly Aet v5.0 features greater sequence contiguity and improved annotation.</title>
        <authorList>
            <person name="Wang L."/>
            <person name="Zhu T."/>
            <person name="Rodriguez J.C."/>
            <person name="Deal K.R."/>
            <person name="Dubcovsky J."/>
            <person name="McGuire P.E."/>
            <person name="Lux T."/>
            <person name="Spannagl M."/>
            <person name="Mayer K.F.X."/>
            <person name="Baldrich P."/>
            <person name="Meyers B.C."/>
            <person name="Huo N."/>
            <person name="Gu Y.Q."/>
            <person name="Zhou H."/>
            <person name="Devos K.M."/>
            <person name="Bennetzen J.L."/>
            <person name="Unver T."/>
            <person name="Budak H."/>
            <person name="Gulick P.J."/>
            <person name="Galiba G."/>
            <person name="Kalapos B."/>
            <person name="Nelson D.R."/>
            <person name="Li P."/>
            <person name="You F.M."/>
            <person name="Luo M.C."/>
            <person name="Dvorak J."/>
        </authorList>
    </citation>
    <scope>NUCLEOTIDE SEQUENCE [LARGE SCALE GENOMIC DNA]</scope>
    <source>
        <strain evidence="2">cv. AL8/78</strain>
    </source>
</reference>
<evidence type="ECO:0000256" key="1">
    <source>
        <dbReference type="SAM" id="MobiDB-lite"/>
    </source>
</evidence>
<dbReference type="AlphaFoldDB" id="A0A453PHY5"/>
<protein>
    <submittedName>
        <fullName evidence="2">Uncharacterized protein</fullName>
    </submittedName>
</protein>
<feature type="compositionally biased region" description="Low complexity" evidence="1">
    <location>
        <begin position="42"/>
        <end position="54"/>
    </location>
</feature>
<proteinExistence type="predicted"/>
<reference evidence="3" key="1">
    <citation type="journal article" date="2014" name="Science">
        <title>Ancient hybridizations among the ancestral genomes of bread wheat.</title>
        <authorList>
            <consortium name="International Wheat Genome Sequencing Consortium,"/>
            <person name="Marcussen T."/>
            <person name="Sandve S.R."/>
            <person name="Heier L."/>
            <person name="Spannagl M."/>
            <person name="Pfeifer M."/>
            <person name="Jakobsen K.S."/>
            <person name="Wulff B.B."/>
            <person name="Steuernagel B."/>
            <person name="Mayer K.F."/>
            <person name="Olsen O.A."/>
        </authorList>
    </citation>
    <scope>NUCLEOTIDE SEQUENCE [LARGE SCALE GENOMIC DNA]</scope>
    <source>
        <strain evidence="3">cv. AL8/78</strain>
    </source>
</reference>
<dbReference type="EnsemblPlants" id="AET6Gv20737700.5">
    <property type="protein sequence ID" value="AET6Gv20737700.5"/>
    <property type="gene ID" value="AET6Gv20737700"/>
</dbReference>
<dbReference type="Gramene" id="AET6Gv20737700.5">
    <property type="protein sequence ID" value="AET6Gv20737700.5"/>
    <property type="gene ID" value="AET6Gv20737700"/>
</dbReference>
<evidence type="ECO:0000313" key="2">
    <source>
        <dbReference type="EnsemblPlants" id="AET6Gv20737700.5"/>
    </source>
</evidence>
<reference evidence="3" key="2">
    <citation type="journal article" date="2017" name="Nat. Plants">
        <title>The Aegilops tauschii genome reveals multiple impacts of transposons.</title>
        <authorList>
            <person name="Zhao G."/>
            <person name="Zou C."/>
            <person name="Li K."/>
            <person name="Wang K."/>
            <person name="Li T."/>
            <person name="Gao L."/>
            <person name="Zhang X."/>
            <person name="Wang H."/>
            <person name="Yang Z."/>
            <person name="Liu X."/>
            <person name="Jiang W."/>
            <person name="Mao L."/>
            <person name="Kong X."/>
            <person name="Jiao Y."/>
            <person name="Jia J."/>
        </authorList>
    </citation>
    <scope>NUCLEOTIDE SEQUENCE [LARGE SCALE GENOMIC DNA]</scope>
    <source>
        <strain evidence="3">cv. AL8/78</strain>
    </source>
</reference>
<dbReference type="Proteomes" id="UP000015105">
    <property type="component" value="Chromosome 6D"/>
</dbReference>
<dbReference type="Gene3D" id="3.40.50.1110">
    <property type="entry name" value="SGNH hydrolase"/>
    <property type="match status" value="1"/>
</dbReference>
<reference evidence="2" key="3">
    <citation type="journal article" date="2017" name="Nature">
        <title>Genome sequence of the progenitor of the wheat D genome Aegilops tauschii.</title>
        <authorList>
            <person name="Luo M.C."/>
            <person name="Gu Y.Q."/>
            <person name="Puiu D."/>
            <person name="Wang H."/>
            <person name="Twardziok S.O."/>
            <person name="Deal K.R."/>
            <person name="Huo N."/>
            <person name="Zhu T."/>
            <person name="Wang L."/>
            <person name="Wang Y."/>
            <person name="McGuire P.E."/>
            <person name="Liu S."/>
            <person name="Long H."/>
            <person name="Ramasamy R.K."/>
            <person name="Rodriguez J.C."/>
            <person name="Van S.L."/>
            <person name="Yuan L."/>
            <person name="Wang Z."/>
            <person name="Xia Z."/>
            <person name="Xiao L."/>
            <person name="Anderson O.D."/>
            <person name="Ouyang S."/>
            <person name="Liang Y."/>
            <person name="Zimin A.V."/>
            <person name="Pertea G."/>
            <person name="Qi P."/>
            <person name="Bennetzen J.L."/>
            <person name="Dai X."/>
            <person name="Dawson M.W."/>
            <person name="Muller H.G."/>
            <person name="Kugler K."/>
            <person name="Rivarola-Duarte L."/>
            <person name="Spannagl M."/>
            <person name="Mayer K.F.X."/>
            <person name="Lu F.H."/>
            <person name="Bevan M.W."/>
            <person name="Leroy P."/>
            <person name="Li P."/>
            <person name="You F.M."/>
            <person name="Sun Q."/>
            <person name="Liu Z."/>
            <person name="Lyons E."/>
            <person name="Wicker T."/>
            <person name="Salzberg S.L."/>
            <person name="Devos K.M."/>
            <person name="Dvorak J."/>
        </authorList>
    </citation>
    <scope>NUCLEOTIDE SEQUENCE [LARGE SCALE GENOMIC DNA]</scope>
    <source>
        <strain evidence="2">cv. AL8/78</strain>
    </source>
</reference>
<organism evidence="2 3">
    <name type="scientific">Aegilops tauschii subsp. strangulata</name>
    <name type="common">Goatgrass</name>
    <dbReference type="NCBI Taxonomy" id="200361"/>
    <lineage>
        <taxon>Eukaryota</taxon>
        <taxon>Viridiplantae</taxon>
        <taxon>Streptophyta</taxon>
        <taxon>Embryophyta</taxon>
        <taxon>Tracheophyta</taxon>
        <taxon>Spermatophyta</taxon>
        <taxon>Magnoliopsida</taxon>
        <taxon>Liliopsida</taxon>
        <taxon>Poales</taxon>
        <taxon>Poaceae</taxon>
        <taxon>BOP clade</taxon>
        <taxon>Pooideae</taxon>
        <taxon>Triticodae</taxon>
        <taxon>Triticeae</taxon>
        <taxon>Triticinae</taxon>
        <taxon>Aegilops</taxon>
    </lineage>
</organism>
<feature type="region of interest" description="Disordered" evidence="1">
    <location>
        <begin position="42"/>
        <end position="65"/>
    </location>
</feature>
<accession>A0A453PHY5</accession>
<name>A0A453PHY5_AEGTS</name>
<reference evidence="2" key="4">
    <citation type="submission" date="2019-03" db="UniProtKB">
        <authorList>
            <consortium name="EnsemblPlants"/>
        </authorList>
    </citation>
    <scope>IDENTIFICATION</scope>
</reference>